<dbReference type="Proteomes" id="UP000265798">
    <property type="component" value="Unassembled WGS sequence"/>
</dbReference>
<dbReference type="RefSeq" id="WP_118968924.1">
    <property type="nucleotide sequence ID" value="NZ_QHCT01000003.1"/>
</dbReference>
<evidence type="ECO:0000313" key="2">
    <source>
        <dbReference type="Proteomes" id="UP000265798"/>
    </source>
</evidence>
<evidence type="ECO:0000313" key="1">
    <source>
        <dbReference type="EMBL" id="RHX89858.1"/>
    </source>
</evidence>
<name>A0A396Z8A2_9LEPT</name>
<protein>
    <submittedName>
        <fullName evidence="1">Uncharacterized protein</fullName>
    </submittedName>
</protein>
<reference evidence="2" key="1">
    <citation type="submission" date="2018-05" db="EMBL/GenBank/DDBJ databases">
        <title>Leptospira yasudae sp. nov. and Leptospira stimsonii sp. nov., two pathogenic species of the genus Leptospira isolated from environmental sources.</title>
        <authorList>
            <person name="Casanovas-Massana A."/>
            <person name="Hamond C."/>
            <person name="Santos L.A."/>
            <person name="Hacker K.P."/>
            <person name="Balassiano I."/>
            <person name="Medeiros M.A."/>
            <person name="Reis M.G."/>
            <person name="Ko A.I."/>
            <person name="Wunder E.A."/>
        </authorList>
    </citation>
    <scope>NUCLEOTIDE SEQUENCE [LARGE SCALE GENOMIC DNA]</scope>
    <source>
        <strain evidence="2">Yale</strain>
    </source>
</reference>
<organism evidence="1 2">
    <name type="scientific">Leptospira stimsonii</name>
    <dbReference type="NCBI Taxonomy" id="2202203"/>
    <lineage>
        <taxon>Bacteria</taxon>
        <taxon>Pseudomonadati</taxon>
        <taxon>Spirochaetota</taxon>
        <taxon>Spirochaetia</taxon>
        <taxon>Leptospirales</taxon>
        <taxon>Leptospiraceae</taxon>
        <taxon>Leptospira</taxon>
    </lineage>
</organism>
<gene>
    <name evidence="1" type="ORF">DLM75_12955</name>
</gene>
<sequence length="70" mass="7867">MKKVSDILSTLTQDQIAELYGRLGDPSAPRNEVVAAIMKFKNVSEDEAQNIFEFNLSMSAQMESDIKSRE</sequence>
<dbReference type="EMBL" id="QHCT01000003">
    <property type="protein sequence ID" value="RHX89858.1"/>
    <property type="molecule type" value="Genomic_DNA"/>
</dbReference>
<comment type="caution">
    <text evidence="1">The sequence shown here is derived from an EMBL/GenBank/DDBJ whole genome shotgun (WGS) entry which is preliminary data.</text>
</comment>
<dbReference type="AlphaFoldDB" id="A0A396Z8A2"/>
<proteinExistence type="predicted"/>
<accession>A0A396Z8A2</accession>